<evidence type="ECO:0000313" key="1">
    <source>
        <dbReference type="EMBL" id="WGW05223.1"/>
    </source>
</evidence>
<protein>
    <submittedName>
        <fullName evidence="1">Uncharacterized protein</fullName>
    </submittedName>
</protein>
<reference evidence="1 2" key="1">
    <citation type="submission" date="2023-05" db="EMBL/GenBank/DDBJ databases">
        <title>YMD87, complete Genome.</title>
        <authorList>
            <person name="Zhang J."/>
            <person name="Xu X."/>
        </authorList>
    </citation>
    <scope>NUCLEOTIDE SEQUENCE [LARGE SCALE GENOMIC DNA]</scope>
    <source>
        <strain evidence="1 2">YMD87</strain>
    </source>
</reference>
<keyword evidence="2" id="KW-1185">Reference proteome</keyword>
<dbReference type="EMBL" id="CP124616">
    <property type="protein sequence ID" value="WGW05223.1"/>
    <property type="molecule type" value="Genomic_DNA"/>
</dbReference>
<dbReference type="RefSeq" id="WP_282301851.1">
    <property type="nucleotide sequence ID" value="NZ_CP124616.1"/>
</dbReference>
<accession>A0ABY8QMR2</accession>
<proteinExistence type="predicted"/>
<sequence>MFSYLRRRITRAIAHAASQGNPLARRLVAREMRGVLQTLPAHSPIVRGDFMTPDLSRPLPEELSNSLVGEYEMMPLERRPALPEEVVGRRIDMLSVTLGSYGMGGYGFFGLLLDSGEWLIVALDGAATWIELDGRILEDPFHEGQGAKGPWIVAADDAAALARISGARIVSLDIKAKSLDMLLDNGARFCISDNPDRRPILAGSRKKRAFLQGDDLRDAVFLSPSGEIFV</sequence>
<evidence type="ECO:0000313" key="2">
    <source>
        <dbReference type="Proteomes" id="UP001241605"/>
    </source>
</evidence>
<name>A0ABY8QMR2_9RHOB</name>
<gene>
    <name evidence="1" type="ORF">QF118_06675</name>
</gene>
<dbReference type="Proteomes" id="UP001241605">
    <property type="component" value="Chromosome"/>
</dbReference>
<organism evidence="1 2">
    <name type="scientific">Tropicibacter oceani</name>
    <dbReference type="NCBI Taxonomy" id="3058420"/>
    <lineage>
        <taxon>Bacteria</taxon>
        <taxon>Pseudomonadati</taxon>
        <taxon>Pseudomonadota</taxon>
        <taxon>Alphaproteobacteria</taxon>
        <taxon>Rhodobacterales</taxon>
        <taxon>Roseobacteraceae</taxon>
        <taxon>Tropicibacter</taxon>
    </lineage>
</organism>